<dbReference type="GO" id="GO:0016887">
    <property type="term" value="F:ATP hydrolysis activity"/>
    <property type="evidence" value="ECO:0007669"/>
    <property type="project" value="InterPro"/>
</dbReference>
<dbReference type="GO" id="GO:0005524">
    <property type="term" value="F:ATP binding"/>
    <property type="evidence" value="ECO:0007669"/>
    <property type="project" value="InterPro"/>
</dbReference>
<dbReference type="InterPro" id="IPR027417">
    <property type="entry name" value="P-loop_NTPase"/>
</dbReference>
<protein>
    <recommendedName>
        <fullName evidence="1">Endonuclease GajA/Old nuclease/RecF-like AAA domain-containing protein</fullName>
    </recommendedName>
</protein>
<dbReference type="AlphaFoldDB" id="A0A0U3FIA3"/>
<dbReference type="Pfam" id="PF13175">
    <property type="entry name" value="AAA_15"/>
    <property type="match status" value="1"/>
</dbReference>
<dbReference type="Proteomes" id="UP000065473">
    <property type="component" value="Chromosome"/>
</dbReference>
<dbReference type="RefSeq" id="WP_208874083.1">
    <property type="nucleotide sequence ID" value="NZ_CP013694.1"/>
</dbReference>
<evidence type="ECO:0000313" key="3">
    <source>
        <dbReference type="Proteomes" id="UP000065473"/>
    </source>
</evidence>
<dbReference type="InterPro" id="IPR051396">
    <property type="entry name" value="Bact_Antivir_Def_Nuclease"/>
</dbReference>
<evidence type="ECO:0000313" key="2">
    <source>
        <dbReference type="EMBL" id="ALU29995.1"/>
    </source>
</evidence>
<gene>
    <name evidence="2" type="ORF">ATY89_08660</name>
</gene>
<name>A0A0U3FIA3_9CREN</name>
<sequence length="410" mass="46463">MKIRINNIGPIKEADLEFSDKAVIVGGNATGKTFIAALVYFLLNPLIMVDRPLKYKLELPAKIEENREVSLEIPVNYKDIMEENKDLIGAAVKRTLTSIFGASIGELIRFRETEGVVENEKIKIILHKENVEVIPKVDQRENLNVQIFKTSNNFPGCVTSISPDGKIVVMGNRPEICLENSIGNFILTRFLVDPSYSPVAYISTERIASIFYLPSNLNRLILPPVSASLVKPLIADFLKYITPNTKFTLFGHEIEVNKELMIKVSKEGKEVNSSLVSTGIYQFIPVELALQHPLLKTVIIEEPEINLHVNAQIEVAKRLAREKAKKLLITTHSEWIPMYVAKLSKGSKIYEIVEGVLEERKVDEEGYVETFKTIFPVADKGIKELISREEENIETKWAHKCWRRSLVHKI</sequence>
<organism evidence="2 3">
    <name type="scientific">Sulfolobus acidocaldarius</name>
    <dbReference type="NCBI Taxonomy" id="2285"/>
    <lineage>
        <taxon>Archaea</taxon>
        <taxon>Thermoproteota</taxon>
        <taxon>Thermoprotei</taxon>
        <taxon>Sulfolobales</taxon>
        <taxon>Sulfolobaceae</taxon>
        <taxon>Sulfolobus</taxon>
    </lineage>
</organism>
<dbReference type="EMBL" id="CP013694">
    <property type="protein sequence ID" value="ALU29995.1"/>
    <property type="molecule type" value="Genomic_DNA"/>
</dbReference>
<feature type="domain" description="Endonuclease GajA/Old nuclease/RecF-like AAA" evidence="1">
    <location>
        <begin position="243"/>
        <end position="336"/>
    </location>
</feature>
<dbReference type="Gene3D" id="3.40.50.300">
    <property type="entry name" value="P-loop containing nucleotide triphosphate hydrolases"/>
    <property type="match status" value="1"/>
</dbReference>
<accession>A0A0U3FIA3</accession>
<dbReference type="SUPFAM" id="SSF52540">
    <property type="entry name" value="P-loop containing nucleoside triphosphate hydrolases"/>
    <property type="match status" value="1"/>
</dbReference>
<dbReference type="InterPro" id="IPR041685">
    <property type="entry name" value="AAA_GajA/Old/RecF-like"/>
</dbReference>
<dbReference type="PANTHER" id="PTHR43581:SF2">
    <property type="entry name" value="EXCINUCLEASE ATPASE SUBUNIT"/>
    <property type="match status" value="1"/>
</dbReference>
<reference evidence="2 3" key="1">
    <citation type="submission" date="2015-12" db="EMBL/GenBank/DDBJ databases">
        <title>A stable core within a dynamic pangenome in Sulfolobus acidocaldarius.</title>
        <authorList>
            <person name="Anderson R."/>
            <person name="Kouris A."/>
            <person name="Seward C."/>
            <person name="Campbell K."/>
            <person name="Whitaker R."/>
        </authorList>
    </citation>
    <scope>NUCLEOTIDE SEQUENCE [LARGE SCALE GENOMIC DNA]</scope>
    <source>
        <strain evidence="2 3">GG12-C01-09</strain>
    </source>
</reference>
<evidence type="ECO:0000259" key="1">
    <source>
        <dbReference type="Pfam" id="PF13175"/>
    </source>
</evidence>
<proteinExistence type="predicted"/>
<dbReference type="PANTHER" id="PTHR43581">
    <property type="entry name" value="ATP/GTP PHOSPHATASE"/>
    <property type="match status" value="1"/>
</dbReference>